<dbReference type="Proteomes" id="UP000479190">
    <property type="component" value="Unassembled WGS sequence"/>
</dbReference>
<proteinExistence type="inferred from homology"/>
<evidence type="ECO:0000256" key="10">
    <source>
        <dbReference type="ARBA" id="ARBA00023134"/>
    </source>
</evidence>
<dbReference type="PRINTS" id="PR01161">
    <property type="entry name" value="TUBULIN"/>
</dbReference>
<evidence type="ECO:0000256" key="7">
    <source>
        <dbReference type="ARBA" id="ARBA00022741"/>
    </source>
</evidence>
<dbReference type="GO" id="GO:0005874">
    <property type="term" value="C:microtubule"/>
    <property type="evidence" value="ECO:0007669"/>
    <property type="project" value="UniProtKB-KW"/>
</dbReference>
<dbReference type="AlphaFoldDB" id="A0A6H5I028"/>
<keyword evidence="9" id="KW-0862">Zinc</keyword>
<feature type="domain" description="MYND-type" evidence="12">
    <location>
        <begin position="208"/>
        <end position="250"/>
    </location>
</feature>
<dbReference type="SUPFAM" id="SSF144232">
    <property type="entry name" value="HIT/MYND zinc finger-like"/>
    <property type="match status" value="1"/>
</dbReference>
<evidence type="ECO:0000313" key="13">
    <source>
        <dbReference type="EMBL" id="CAB0029943.1"/>
    </source>
</evidence>
<keyword evidence="2" id="KW-0489">Methyltransferase</keyword>
<dbReference type="GO" id="GO:0007017">
    <property type="term" value="P:microtubule-based process"/>
    <property type="evidence" value="ECO:0007669"/>
    <property type="project" value="InterPro"/>
</dbReference>
<dbReference type="Pfam" id="PF01753">
    <property type="entry name" value="zf-MYND"/>
    <property type="match status" value="1"/>
</dbReference>
<dbReference type="EMBL" id="CADCXV010000380">
    <property type="protein sequence ID" value="CAB0029943.1"/>
    <property type="molecule type" value="Genomic_DNA"/>
</dbReference>
<keyword evidence="4" id="KW-0949">S-adenosyl-L-methionine</keyword>
<dbReference type="GO" id="GO:0008270">
    <property type="term" value="F:zinc ion binding"/>
    <property type="evidence" value="ECO:0007669"/>
    <property type="project" value="UniProtKB-KW"/>
</dbReference>
<keyword evidence="3" id="KW-0808">Transferase</keyword>
<keyword evidence="5" id="KW-0493">Microtubule</keyword>
<keyword evidence="6" id="KW-0479">Metal-binding</keyword>
<accession>A0A6H5I028</accession>
<comment type="similarity">
    <text evidence="1">Belongs to the tubulin family.</text>
</comment>
<evidence type="ECO:0000313" key="14">
    <source>
        <dbReference type="Proteomes" id="UP000479190"/>
    </source>
</evidence>
<dbReference type="GO" id="GO:0032259">
    <property type="term" value="P:methylation"/>
    <property type="evidence" value="ECO:0007669"/>
    <property type="project" value="UniProtKB-KW"/>
</dbReference>
<dbReference type="GO" id="GO:0005634">
    <property type="term" value="C:nucleus"/>
    <property type="evidence" value="ECO:0007669"/>
    <property type="project" value="TreeGrafter"/>
</dbReference>
<dbReference type="InterPro" id="IPR036525">
    <property type="entry name" value="Tubulin/FtsZ_GTPase_sf"/>
</dbReference>
<dbReference type="PROSITE" id="PS50865">
    <property type="entry name" value="ZF_MYND_2"/>
    <property type="match status" value="1"/>
</dbReference>
<evidence type="ECO:0000256" key="8">
    <source>
        <dbReference type="ARBA" id="ARBA00022771"/>
    </source>
</evidence>
<dbReference type="GO" id="GO:0005737">
    <property type="term" value="C:cytoplasm"/>
    <property type="evidence" value="ECO:0007669"/>
    <property type="project" value="TreeGrafter"/>
</dbReference>
<evidence type="ECO:0000256" key="2">
    <source>
        <dbReference type="ARBA" id="ARBA00022603"/>
    </source>
</evidence>
<evidence type="ECO:0000256" key="1">
    <source>
        <dbReference type="ARBA" id="ARBA00009636"/>
    </source>
</evidence>
<keyword evidence="8 11" id="KW-0863">Zinc-finger</keyword>
<evidence type="ECO:0000259" key="12">
    <source>
        <dbReference type="PROSITE" id="PS50865"/>
    </source>
</evidence>
<dbReference type="Gene3D" id="6.10.140.2220">
    <property type="match status" value="1"/>
</dbReference>
<dbReference type="InterPro" id="IPR052097">
    <property type="entry name" value="SET-MYND_domain_protein"/>
</dbReference>
<dbReference type="InterPro" id="IPR000217">
    <property type="entry name" value="Tubulin"/>
</dbReference>
<dbReference type="PANTHER" id="PTHR46165">
    <property type="entry name" value="SET AND MYND DOMAIN-CONTAINING PROTEIN 4"/>
    <property type="match status" value="1"/>
</dbReference>
<dbReference type="GO" id="GO:0042826">
    <property type="term" value="F:histone deacetylase binding"/>
    <property type="evidence" value="ECO:0007669"/>
    <property type="project" value="TreeGrafter"/>
</dbReference>
<sequence>MDSARELMAQIAQKSSEVSTICRGFVNVKNPLYQRLEAHTAQFHALCYEWPGHCLAYAQPGSHEYVLGLQARANLHYHCGNWSDCARDVLRALDQLKLHKLADPLGTAKRLGELMSRVEAKGPEVLEPNSDMDGWTPVDLASPELVPRLEQSHPEHPCLSGSLVPAYNPFYHQGRNLLASRDIKVGEMILVEDMACCSLLKDKLHTSCAHCSSPAWRGGGGVACPECVNVLYCSRKCRDKAWSDYHGVECPIFAEVNRREDRDNVLPALRLLIKYAMAEGLDEIIEIARVIDRDPESFNKKLPTLSDYLQPRDSSTCYTEFGKIYGLLDRAIPPEKEEKAQFIMKTMGIPPRQTDEFPDDEYDHVLRAVLKSLRRNRDEGIDDDTMWAVRKIFKKLKMIYEVNCHWVLGQCGNQIGAAFWPLVLHEYGVEQEDKAVKFLKTQKFYHKNSKELSSAFGSFFHVPDSRSGTDFKSISDLEYHRVKARAVLIDMEDSVVGRFHQGSLRNLFDQTCTAHVHHYLQVDNFEKEDFKDMKMDAIKLSGKQPTRTKGMSALGALERRLRKFFNEADGHGTFYRVPPTAMITPKYFAGSLAKRAWTDLRWIGTLASQQQLLCKEKLHRSKELVREKAAKFAERTRVQLAQAQRRASLKKS</sequence>
<gene>
    <name evidence="13" type="ORF">TBRA_LOCUS1962</name>
</gene>
<dbReference type="OrthoDB" id="5945798at2759"/>
<dbReference type="InterPro" id="IPR002893">
    <property type="entry name" value="Znf_MYND"/>
</dbReference>
<evidence type="ECO:0000256" key="6">
    <source>
        <dbReference type="ARBA" id="ARBA00022723"/>
    </source>
</evidence>
<evidence type="ECO:0000256" key="9">
    <source>
        <dbReference type="ARBA" id="ARBA00022833"/>
    </source>
</evidence>
<protein>
    <recommendedName>
        <fullName evidence="12">MYND-type domain-containing protein</fullName>
    </recommendedName>
</protein>
<evidence type="ECO:0000256" key="11">
    <source>
        <dbReference type="PROSITE-ProRule" id="PRU00134"/>
    </source>
</evidence>
<evidence type="ECO:0000256" key="5">
    <source>
        <dbReference type="ARBA" id="ARBA00022701"/>
    </source>
</evidence>
<evidence type="ECO:0000256" key="4">
    <source>
        <dbReference type="ARBA" id="ARBA00022691"/>
    </source>
</evidence>
<dbReference type="GO" id="GO:0008168">
    <property type="term" value="F:methyltransferase activity"/>
    <property type="evidence" value="ECO:0007669"/>
    <property type="project" value="UniProtKB-KW"/>
</dbReference>
<dbReference type="GO" id="GO:0005525">
    <property type="term" value="F:GTP binding"/>
    <property type="evidence" value="ECO:0007669"/>
    <property type="project" value="UniProtKB-KW"/>
</dbReference>
<name>A0A6H5I028_9HYME</name>
<organism evidence="13 14">
    <name type="scientific">Trichogramma brassicae</name>
    <dbReference type="NCBI Taxonomy" id="86971"/>
    <lineage>
        <taxon>Eukaryota</taxon>
        <taxon>Metazoa</taxon>
        <taxon>Ecdysozoa</taxon>
        <taxon>Arthropoda</taxon>
        <taxon>Hexapoda</taxon>
        <taxon>Insecta</taxon>
        <taxon>Pterygota</taxon>
        <taxon>Neoptera</taxon>
        <taxon>Endopterygota</taxon>
        <taxon>Hymenoptera</taxon>
        <taxon>Apocrita</taxon>
        <taxon>Proctotrupomorpha</taxon>
        <taxon>Chalcidoidea</taxon>
        <taxon>Trichogrammatidae</taxon>
        <taxon>Trichogramma</taxon>
    </lineage>
</organism>
<keyword evidence="14" id="KW-1185">Reference proteome</keyword>
<dbReference type="Gene3D" id="3.40.50.1440">
    <property type="entry name" value="Tubulin/FtsZ, GTPase domain"/>
    <property type="match status" value="1"/>
</dbReference>
<dbReference type="SUPFAM" id="SSF52490">
    <property type="entry name" value="Tubulin nucleotide-binding domain-like"/>
    <property type="match status" value="1"/>
</dbReference>
<reference evidence="13 14" key="1">
    <citation type="submission" date="2020-02" db="EMBL/GenBank/DDBJ databases">
        <authorList>
            <person name="Ferguson B K."/>
        </authorList>
    </citation>
    <scope>NUCLEOTIDE SEQUENCE [LARGE SCALE GENOMIC DNA]</scope>
</reference>
<evidence type="ECO:0000256" key="3">
    <source>
        <dbReference type="ARBA" id="ARBA00022679"/>
    </source>
</evidence>
<keyword evidence="10" id="KW-0342">GTP-binding</keyword>
<dbReference type="PANTHER" id="PTHR46165:SF2">
    <property type="entry name" value="SET AND MYND DOMAIN-CONTAINING PROTEIN 4"/>
    <property type="match status" value="1"/>
</dbReference>
<keyword evidence="7" id="KW-0547">Nucleotide-binding</keyword>